<accession>A0A9X1YND7</accession>
<protein>
    <submittedName>
        <fullName evidence="6">TetR/AcrR family transcriptional regulator</fullName>
    </submittedName>
</protein>
<feature type="DNA-binding region" description="H-T-H motif" evidence="4">
    <location>
        <begin position="29"/>
        <end position="48"/>
    </location>
</feature>
<comment type="caution">
    <text evidence="6">The sequence shown here is derived from an EMBL/GenBank/DDBJ whole genome shotgun (WGS) entry which is preliminary data.</text>
</comment>
<evidence type="ECO:0000256" key="1">
    <source>
        <dbReference type="ARBA" id="ARBA00023015"/>
    </source>
</evidence>
<keyword evidence="7" id="KW-1185">Reference proteome</keyword>
<dbReference type="PROSITE" id="PS50977">
    <property type="entry name" value="HTH_TETR_2"/>
    <property type="match status" value="1"/>
</dbReference>
<evidence type="ECO:0000259" key="5">
    <source>
        <dbReference type="PROSITE" id="PS50977"/>
    </source>
</evidence>
<proteinExistence type="predicted"/>
<keyword evidence="1" id="KW-0805">Transcription regulation</keyword>
<evidence type="ECO:0000256" key="4">
    <source>
        <dbReference type="PROSITE-ProRule" id="PRU00335"/>
    </source>
</evidence>
<dbReference type="SUPFAM" id="SSF48498">
    <property type="entry name" value="Tetracyclin repressor-like, C-terminal domain"/>
    <property type="match status" value="1"/>
</dbReference>
<evidence type="ECO:0000256" key="3">
    <source>
        <dbReference type="ARBA" id="ARBA00023163"/>
    </source>
</evidence>
<sequence length="195" mass="20633">MGSELSPKAAEIAACARSLIALRGYNGFSYADIAEAVGITKASIHHHFPSKAELVRSVVAAYRAEAAAGLAELAAKVPDPAARLQAWTLFWQDCIRERTLPFCICAMLATEMPAIPDEVGAEVRGHFDDLSQWLAATLADGKRAGKFALHGTPAVEASGFMAAIHGAMVSARAYDDPAVFTSISQGLLARLAARH</sequence>
<dbReference type="Proteomes" id="UP001139353">
    <property type="component" value="Unassembled WGS sequence"/>
</dbReference>
<evidence type="ECO:0000313" key="7">
    <source>
        <dbReference type="Proteomes" id="UP001139353"/>
    </source>
</evidence>
<dbReference type="PANTHER" id="PTHR47506">
    <property type="entry name" value="TRANSCRIPTIONAL REGULATORY PROTEIN"/>
    <property type="match status" value="1"/>
</dbReference>
<dbReference type="EMBL" id="JAJLJH010000009">
    <property type="protein sequence ID" value="MCK9688650.1"/>
    <property type="molecule type" value="Genomic_DNA"/>
</dbReference>
<dbReference type="PRINTS" id="PR00455">
    <property type="entry name" value="HTHTETR"/>
</dbReference>
<dbReference type="PANTHER" id="PTHR47506:SF1">
    <property type="entry name" value="HTH-TYPE TRANSCRIPTIONAL REGULATOR YJDC"/>
    <property type="match status" value="1"/>
</dbReference>
<keyword evidence="3" id="KW-0804">Transcription</keyword>
<dbReference type="InterPro" id="IPR011075">
    <property type="entry name" value="TetR_C"/>
</dbReference>
<dbReference type="GO" id="GO:0003677">
    <property type="term" value="F:DNA binding"/>
    <property type="evidence" value="ECO:0007669"/>
    <property type="project" value="UniProtKB-UniRule"/>
</dbReference>
<dbReference type="InterPro" id="IPR001647">
    <property type="entry name" value="HTH_TetR"/>
</dbReference>
<dbReference type="InterPro" id="IPR036271">
    <property type="entry name" value="Tet_transcr_reg_TetR-rel_C_sf"/>
</dbReference>
<name>A0A9X1YND7_9BURK</name>
<reference evidence="6" key="1">
    <citation type="submission" date="2021-11" db="EMBL/GenBank/DDBJ databases">
        <title>BS-T2-15 a new species belonging to the Comamonadaceae family isolated from the soil of a French oak forest.</title>
        <authorList>
            <person name="Mieszkin S."/>
            <person name="Alain K."/>
        </authorList>
    </citation>
    <scope>NUCLEOTIDE SEQUENCE</scope>
    <source>
        <strain evidence="6">BS-T2-15</strain>
    </source>
</reference>
<keyword evidence="2 4" id="KW-0238">DNA-binding</keyword>
<dbReference type="Pfam" id="PF16925">
    <property type="entry name" value="TetR_C_13"/>
    <property type="match status" value="1"/>
</dbReference>
<dbReference type="AlphaFoldDB" id="A0A9X1YND7"/>
<feature type="domain" description="HTH tetR-type" evidence="5">
    <location>
        <begin position="6"/>
        <end position="66"/>
    </location>
</feature>
<dbReference type="RefSeq" id="WP_275684695.1">
    <property type="nucleotide sequence ID" value="NZ_JAJLJH010000009.1"/>
</dbReference>
<organism evidence="6 7">
    <name type="scientific">Scleromatobacter humisilvae</name>
    <dbReference type="NCBI Taxonomy" id="2897159"/>
    <lineage>
        <taxon>Bacteria</taxon>
        <taxon>Pseudomonadati</taxon>
        <taxon>Pseudomonadota</taxon>
        <taxon>Betaproteobacteria</taxon>
        <taxon>Burkholderiales</taxon>
        <taxon>Sphaerotilaceae</taxon>
        <taxon>Scleromatobacter</taxon>
    </lineage>
</organism>
<gene>
    <name evidence="6" type="ORF">LPC04_23310</name>
</gene>
<dbReference type="Pfam" id="PF00440">
    <property type="entry name" value="TetR_N"/>
    <property type="match status" value="1"/>
</dbReference>
<dbReference type="InterPro" id="IPR009057">
    <property type="entry name" value="Homeodomain-like_sf"/>
</dbReference>
<evidence type="ECO:0000256" key="2">
    <source>
        <dbReference type="ARBA" id="ARBA00023125"/>
    </source>
</evidence>
<dbReference type="SUPFAM" id="SSF46689">
    <property type="entry name" value="Homeodomain-like"/>
    <property type="match status" value="1"/>
</dbReference>
<evidence type="ECO:0000313" key="6">
    <source>
        <dbReference type="EMBL" id="MCK9688650.1"/>
    </source>
</evidence>
<dbReference type="Gene3D" id="1.10.357.10">
    <property type="entry name" value="Tetracycline Repressor, domain 2"/>
    <property type="match status" value="1"/>
</dbReference>